<proteinExistence type="predicted"/>
<sequence length="69" mass="7581">MSIATLTTNYRLSKRKGQTKINEGWKKPPEGMLKINIDASFDIDAGSGESSICRDNSSQRAVFTDLCIA</sequence>
<reference evidence="1" key="3">
    <citation type="submission" date="2015-04" db="UniProtKB">
        <authorList>
            <consortium name="EnsemblPlants"/>
        </authorList>
    </citation>
    <scope>IDENTIFICATION</scope>
</reference>
<keyword evidence="2" id="KW-1185">Reference proteome</keyword>
<evidence type="ECO:0000313" key="2">
    <source>
        <dbReference type="Proteomes" id="UP000032180"/>
    </source>
</evidence>
<dbReference type="HOGENOM" id="CLU_2779509_0_0_1"/>
<dbReference type="STRING" id="77586.A0A0D9WK41"/>
<name>A0A0D9WK41_9ORYZ</name>
<dbReference type="EnsemblPlants" id="LPERR05G22540.1">
    <property type="protein sequence ID" value="LPERR05G22540.1"/>
    <property type="gene ID" value="LPERR05G22540"/>
</dbReference>
<accession>A0A0D9WK41</accession>
<reference evidence="2" key="2">
    <citation type="submission" date="2013-12" db="EMBL/GenBank/DDBJ databases">
        <authorList>
            <person name="Yu Y."/>
            <person name="Lee S."/>
            <person name="de Baynast K."/>
            <person name="Wissotski M."/>
            <person name="Liu L."/>
            <person name="Talag J."/>
            <person name="Goicoechea J."/>
            <person name="Angelova A."/>
            <person name="Jetty R."/>
            <person name="Kudrna D."/>
            <person name="Golser W."/>
            <person name="Rivera L."/>
            <person name="Zhang J."/>
            <person name="Wing R."/>
        </authorList>
    </citation>
    <scope>NUCLEOTIDE SEQUENCE</scope>
</reference>
<evidence type="ECO:0000313" key="1">
    <source>
        <dbReference type="EnsemblPlants" id="LPERR05G22540.1"/>
    </source>
</evidence>
<dbReference type="Gramene" id="LPERR05G22540.1">
    <property type="protein sequence ID" value="LPERR05G22540.1"/>
    <property type="gene ID" value="LPERR05G22540"/>
</dbReference>
<reference evidence="1 2" key="1">
    <citation type="submission" date="2012-08" db="EMBL/GenBank/DDBJ databases">
        <title>Oryza genome evolution.</title>
        <authorList>
            <person name="Wing R.A."/>
        </authorList>
    </citation>
    <scope>NUCLEOTIDE SEQUENCE</scope>
</reference>
<organism evidence="1 2">
    <name type="scientific">Leersia perrieri</name>
    <dbReference type="NCBI Taxonomy" id="77586"/>
    <lineage>
        <taxon>Eukaryota</taxon>
        <taxon>Viridiplantae</taxon>
        <taxon>Streptophyta</taxon>
        <taxon>Embryophyta</taxon>
        <taxon>Tracheophyta</taxon>
        <taxon>Spermatophyta</taxon>
        <taxon>Magnoliopsida</taxon>
        <taxon>Liliopsida</taxon>
        <taxon>Poales</taxon>
        <taxon>Poaceae</taxon>
        <taxon>BOP clade</taxon>
        <taxon>Oryzoideae</taxon>
        <taxon>Oryzeae</taxon>
        <taxon>Oryzinae</taxon>
        <taxon>Leersia</taxon>
    </lineage>
</organism>
<protein>
    <submittedName>
        <fullName evidence="1">Uncharacterized protein</fullName>
    </submittedName>
</protein>
<dbReference type="AlphaFoldDB" id="A0A0D9WK41"/>
<dbReference type="Proteomes" id="UP000032180">
    <property type="component" value="Chromosome 5"/>
</dbReference>